<name>K3ZKR2_SETIT</name>
<accession>K3ZKR2</accession>
<dbReference type="HOGENOM" id="CLU_2659213_0_0_1"/>
<evidence type="ECO:0000313" key="3">
    <source>
        <dbReference type="Proteomes" id="UP000004995"/>
    </source>
</evidence>
<dbReference type="EnsemblPlants" id="KQK94696">
    <property type="protein sequence ID" value="KQK94696"/>
    <property type="gene ID" value="SETIT_027168mg"/>
</dbReference>
<reference evidence="3" key="1">
    <citation type="journal article" date="2012" name="Nat. Biotechnol.">
        <title>Reference genome sequence of the model plant Setaria.</title>
        <authorList>
            <person name="Bennetzen J.L."/>
            <person name="Schmutz J."/>
            <person name="Wang H."/>
            <person name="Percifield R."/>
            <person name="Hawkins J."/>
            <person name="Pontaroli A.C."/>
            <person name="Estep M."/>
            <person name="Feng L."/>
            <person name="Vaughn J.N."/>
            <person name="Grimwood J."/>
            <person name="Jenkins J."/>
            <person name="Barry K."/>
            <person name="Lindquist E."/>
            <person name="Hellsten U."/>
            <person name="Deshpande S."/>
            <person name="Wang X."/>
            <person name="Wu X."/>
            <person name="Mitros T."/>
            <person name="Triplett J."/>
            <person name="Yang X."/>
            <person name="Ye C.Y."/>
            <person name="Mauro-Herrera M."/>
            <person name="Wang L."/>
            <person name="Li P."/>
            <person name="Sharma M."/>
            <person name="Sharma R."/>
            <person name="Ronald P.C."/>
            <person name="Panaud O."/>
            <person name="Kellogg E.A."/>
            <person name="Brutnell T.P."/>
            <person name="Doust A.N."/>
            <person name="Tuskan G.A."/>
            <person name="Rokhsar D."/>
            <person name="Devos K.M."/>
        </authorList>
    </citation>
    <scope>NUCLEOTIDE SEQUENCE [LARGE SCALE GENOMIC DNA]</scope>
    <source>
        <strain evidence="3">cv. Yugu1</strain>
    </source>
</reference>
<dbReference type="AlphaFoldDB" id="K3ZKR2"/>
<dbReference type="EMBL" id="AGNK02004959">
    <property type="status" value="NOT_ANNOTATED_CDS"/>
    <property type="molecule type" value="Genomic_DNA"/>
</dbReference>
<organism evidence="2 3">
    <name type="scientific">Setaria italica</name>
    <name type="common">Foxtail millet</name>
    <name type="synonym">Panicum italicum</name>
    <dbReference type="NCBI Taxonomy" id="4555"/>
    <lineage>
        <taxon>Eukaryota</taxon>
        <taxon>Viridiplantae</taxon>
        <taxon>Streptophyta</taxon>
        <taxon>Embryophyta</taxon>
        <taxon>Tracheophyta</taxon>
        <taxon>Spermatophyta</taxon>
        <taxon>Magnoliopsida</taxon>
        <taxon>Liliopsida</taxon>
        <taxon>Poales</taxon>
        <taxon>Poaceae</taxon>
        <taxon>PACMAD clade</taxon>
        <taxon>Panicoideae</taxon>
        <taxon>Panicodae</taxon>
        <taxon>Paniceae</taxon>
        <taxon>Cenchrinae</taxon>
        <taxon>Setaria</taxon>
    </lineage>
</organism>
<sequence length="76" mass="8543">MAADRSRIGYPRVRARAVRFAWVSLAPDRRHSHNSACACRRRRPPRSLPRGFRCRLPRRLSAPHLPSASAAAARAS</sequence>
<dbReference type="Proteomes" id="UP000004995">
    <property type="component" value="Unassembled WGS sequence"/>
</dbReference>
<evidence type="ECO:0000313" key="2">
    <source>
        <dbReference type="EnsemblPlants" id="KQK94696"/>
    </source>
</evidence>
<reference evidence="2" key="2">
    <citation type="submission" date="2018-08" db="UniProtKB">
        <authorList>
            <consortium name="EnsemblPlants"/>
        </authorList>
    </citation>
    <scope>IDENTIFICATION</scope>
    <source>
        <strain evidence="2">Yugu1</strain>
    </source>
</reference>
<dbReference type="Gramene" id="KQK94696">
    <property type="protein sequence ID" value="KQK94696"/>
    <property type="gene ID" value="SETIT_027168mg"/>
</dbReference>
<keyword evidence="3" id="KW-1185">Reference proteome</keyword>
<dbReference type="InParanoid" id="K3ZKR2"/>
<feature type="region of interest" description="Disordered" evidence="1">
    <location>
        <begin position="33"/>
        <end position="52"/>
    </location>
</feature>
<protein>
    <submittedName>
        <fullName evidence="2">Uncharacterized protein</fullName>
    </submittedName>
</protein>
<evidence type="ECO:0000256" key="1">
    <source>
        <dbReference type="SAM" id="MobiDB-lite"/>
    </source>
</evidence>
<proteinExistence type="predicted"/>